<proteinExistence type="predicted"/>
<accession>A0AC59YDH9</accession>
<protein>
    <submittedName>
        <fullName evidence="1">Uncharacterized protein</fullName>
    </submittedName>
</protein>
<dbReference type="Proteomes" id="UP001162501">
    <property type="component" value="Chromosome 13"/>
</dbReference>
<name>A0AC59YDH9_RANTA</name>
<evidence type="ECO:0000313" key="2">
    <source>
        <dbReference type="Proteomes" id="UP001162501"/>
    </source>
</evidence>
<organism evidence="1 2">
    <name type="scientific">Rangifer tarandus platyrhynchus</name>
    <name type="common">Svalbard reindeer</name>
    <dbReference type="NCBI Taxonomy" id="3082113"/>
    <lineage>
        <taxon>Eukaryota</taxon>
        <taxon>Metazoa</taxon>
        <taxon>Chordata</taxon>
        <taxon>Craniata</taxon>
        <taxon>Vertebrata</taxon>
        <taxon>Euteleostomi</taxon>
        <taxon>Mammalia</taxon>
        <taxon>Eutheria</taxon>
        <taxon>Laurasiatheria</taxon>
        <taxon>Artiodactyla</taxon>
        <taxon>Ruminantia</taxon>
        <taxon>Pecora</taxon>
        <taxon>Cervidae</taxon>
        <taxon>Odocoileinae</taxon>
        <taxon>Rangifer</taxon>
    </lineage>
</organism>
<dbReference type="EMBL" id="OX596097">
    <property type="protein sequence ID" value="CAM9604718.1"/>
    <property type="molecule type" value="Genomic_DNA"/>
</dbReference>
<reference evidence="1" key="2">
    <citation type="submission" date="2025-03" db="EMBL/GenBank/DDBJ databases">
        <authorList>
            <consortium name="ELIXIR-Norway"/>
            <consortium name="Elixir Norway"/>
        </authorList>
    </citation>
    <scope>NUCLEOTIDE SEQUENCE</scope>
</reference>
<evidence type="ECO:0000313" key="1">
    <source>
        <dbReference type="EMBL" id="CAM9604718.1"/>
    </source>
</evidence>
<gene>
    <name evidence="1" type="ORF">MRATA1EN22A_LOCUS4873</name>
</gene>
<sequence>MRSKATSSVWSLLASALQPLPSRRHFEDGKSTGLGPLEADEAAATGTDGFRP</sequence>
<reference evidence="1" key="1">
    <citation type="submission" date="2023-05" db="EMBL/GenBank/DDBJ databases">
        <authorList>
            <consortium name="ELIXIR-Norway"/>
        </authorList>
    </citation>
    <scope>NUCLEOTIDE SEQUENCE</scope>
</reference>
<feature type="non-terminal residue" evidence="1">
    <location>
        <position position="52"/>
    </location>
</feature>